<evidence type="ECO:0000256" key="6">
    <source>
        <dbReference type="ARBA" id="ARBA00023136"/>
    </source>
</evidence>
<feature type="transmembrane region" description="Helical" evidence="8">
    <location>
        <begin position="218"/>
        <end position="239"/>
    </location>
</feature>
<dbReference type="InterPro" id="IPR018047">
    <property type="entry name" value="Ammonium_transpt_CS"/>
</dbReference>
<keyword evidence="3 8" id="KW-0813">Transport</keyword>
<feature type="transmembrane region" description="Helical" evidence="8">
    <location>
        <begin position="377"/>
        <end position="405"/>
    </location>
</feature>
<feature type="transmembrane region" description="Helical" evidence="8">
    <location>
        <begin position="338"/>
        <end position="357"/>
    </location>
</feature>
<feature type="transmembrane region" description="Helical" evidence="8">
    <location>
        <begin position="283"/>
        <end position="301"/>
    </location>
</feature>
<dbReference type="GO" id="GO:0008519">
    <property type="term" value="F:ammonium channel activity"/>
    <property type="evidence" value="ECO:0007669"/>
    <property type="project" value="InterPro"/>
</dbReference>
<organism evidence="11 12">
    <name type="scientific">Parerythrobacter jejuensis</name>
    <dbReference type="NCBI Taxonomy" id="795812"/>
    <lineage>
        <taxon>Bacteria</taxon>
        <taxon>Pseudomonadati</taxon>
        <taxon>Pseudomonadota</taxon>
        <taxon>Alphaproteobacteria</taxon>
        <taxon>Sphingomonadales</taxon>
        <taxon>Erythrobacteraceae</taxon>
        <taxon>Parerythrobacter</taxon>
    </lineage>
</organism>
<feature type="transmembrane region" description="Helical" evidence="8">
    <location>
        <begin position="151"/>
        <end position="173"/>
    </location>
</feature>
<feature type="transmembrane region" description="Helical" evidence="8">
    <location>
        <begin position="124"/>
        <end position="144"/>
    </location>
</feature>
<dbReference type="Pfam" id="PF00909">
    <property type="entry name" value="Ammonium_transp"/>
    <property type="match status" value="1"/>
</dbReference>
<dbReference type="OrthoDB" id="9814202at2"/>
<feature type="transmembrane region" description="Helical" evidence="8">
    <location>
        <begin position="34"/>
        <end position="55"/>
    </location>
</feature>
<keyword evidence="12" id="KW-1185">Reference proteome</keyword>
<proteinExistence type="inferred from homology"/>
<reference evidence="11 12" key="1">
    <citation type="submission" date="2019-12" db="EMBL/GenBank/DDBJ databases">
        <title>Genomic-based taxomic classification of the family Erythrobacteraceae.</title>
        <authorList>
            <person name="Xu L."/>
        </authorList>
    </citation>
    <scope>NUCLEOTIDE SEQUENCE [LARGE SCALE GENOMIC DNA]</scope>
    <source>
        <strain evidence="11 12">JCM 16677</strain>
    </source>
</reference>
<evidence type="ECO:0000256" key="1">
    <source>
        <dbReference type="ARBA" id="ARBA00004141"/>
    </source>
</evidence>
<dbReference type="NCBIfam" id="TIGR00836">
    <property type="entry name" value="amt"/>
    <property type="match status" value="1"/>
</dbReference>
<feature type="domain" description="Ammonium transporter AmtB-like" evidence="10">
    <location>
        <begin position="34"/>
        <end position="427"/>
    </location>
</feature>
<evidence type="ECO:0000256" key="3">
    <source>
        <dbReference type="ARBA" id="ARBA00022448"/>
    </source>
</evidence>
<keyword evidence="7 8" id="KW-0924">Ammonia transport</keyword>
<dbReference type="Gene3D" id="1.10.3430.10">
    <property type="entry name" value="Ammonium transporter AmtB like domains"/>
    <property type="match status" value="1"/>
</dbReference>
<feature type="transmembrane region" description="Helical" evidence="8">
    <location>
        <begin position="67"/>
        <end position="90"/>
    </location>
</feature>
<comment type="subcellular location">
    <subcellularLocation>
        <location evidence="8">Cell membrane</location>
        <topology evidence="8">Multi-pass membrane protein</topology>
    </subcellularLocation>
    <subcellularLocation>
        <location evidence="1">Membrane</location>
        <topology evidence="1">Multi-pass membrane protein</topology>
    </subcellularLocation>
</comment>
<gene>
    <name evidence="11" type="primary">amt</name>
    <name evidence="11" type="ORF">GRI94_11660</name>
</gene>
<feature type="signal peptide" evidence="9">
    <location>
        <begin position="1"/>
        <end position="19"/>
    </location>
</feature>
<comment type="similarity">
    <text evidence="2 8">Belongs to the ammonia transporter channel (TC 1.A.11.2) family.</text>
</comment>
<evidence type="ECO:0000313" key="11">
    <source>
        <dbReference type="EMBL" id="MXP32475.1"/>
    </source>
</evidence>
<dbReference type="InterPro" id="IPR029020">
    <property type="entry name" value="Ammonium/urea_transptr"/>
</dbReference>
<evidence type="ECO:0000256" key="8">
    <source>
        <dbReference type="RuleBase" id="RU362002"/>
    </source>
</evidence>
<dbReference type="PANTHER" id="PTHR43029">
    <property type="entry name" value="AMMONIUM TRANSPORTER MEP2"/>
    <property type="match status" value="1"/>
</dbReference>
<dbReference type="Proteomes" id="UP000446786">
    <property type="component" value="Unassembled WGS sequence"/>
</dbReference>
<feature type="transmembrane region" description="Helical" evidence="8">
    <location>
        <begin position="185"/>
        <end position="206"/>
    </location>
</feature>
<dbReference type="SUPFAM" id="SSF111352">
    <property type="entry name" value="Ammonium transporter"/>
    <property type="match status" value="1"/>
</dbReference>
<dbReference type="GO" id="GO:0005886">
    <property type="term" value="C:plasma membrane"/>
    <property type="evidence" value="ECO:0007669"/>
    <property type="project" value="UniProtKB-SubCell"/>
</dbReference>
<dbReference type="AlphaFoldDB" id="A0A845ATW6"/>
<sequence length="431" mass="44460">MRRLFAATLLAAIPSGLAAQDPAQIAISDSGDTAWILTASALVLMMTLPGLGLFYGGLVRAKNFLSVLLQVGAVASIASVLWVVVGYTLAFGTVTNGFLGAGNAWMLIDIANVRDGLTIPESTFSLFQMTFAVITPALMVGAWVDRARFGWVLAFCALWGLVVYAPVAHWVWGGGWLSGLGVLDFAGGIVVHTTAGVSALVVALLLGKRAGFPQKLMLPHAPSLTMAGAALLWVGWFGFNGGSALTATDDASSAIINTHVAAATAALVWLLVEKFTVGKPTSVGWATGAIAGLATITPAAGFVSPGAAILFGILAAVICYGAIQLIKQRLQIDDSLDVFAVHGVGGILGSILLAVFLSDSLGGLGYGEGATMVSQMIAQLIGVGAVAVFSAVATAILALMVSVVFPMRVSEDEEREGLDITSHAERAWEMD</sequence>
<dbReference type="EMBL" id="WTYE01000001">
    <property type="protein sequence ID" value="MXP32475.1"/>
    <property type="molecule type" value="Genomic_DNA"/>
</dbReference>
<keyword evidence="6 8" id="KW-0472">Membrane</keyword>
<evidence type="ECO:0000256" key="9">
    <source>
        <dbReference type="SAM" id="SignalP"/>
    </source>
</evidence>
<dbReference type="RefSeq" id="WP_160779810.1">
    <property type="nucleotide sequence ID" value="NZ_BAAAZF010000001.1"/>
</dbReference>
<evidence type="ECO:0000256" key="4">
    <source>
        <dbReference type="ARBA" id="ARBA00022692"/>
    </source>
</evidence>
<feature type="transmembrane region" description="Helical" evidence="8">
    <location>
        <begin position="307"/>
        <end position="326"/>
    </location>
</feature>
<keyword evidence="5 8" id="KW-1133">Transmembrane helix</keyword>
<evidence type="ECO:0000313" key="12">
    <source>
        <dbReference type="Proteomes" id="UP000446786"/>
    </source>
</evidence>
<evidence type="ECO:0000256" key="2">
    <source>
        <dbReference type="ARBA" id="ARBA00005887"/>
    </source>
</evidence>
<feature type="chain" id="PRO_5032961642" description="Ammonium transporter" evidence="9">
    <location>
        <begin position="20"/>
        <end position="431"/>
    </location>
</feature>
<dbReference type="InterPro" id="IPR001905">
    <property type="entry name" value="Ammonium_transpt"/>
</dbReference>
<dbReference type="PANTHER" id="PTHR43029:SF10">
    <property type="entry name" value="AMMONIUM TRANSPORTER MEP2"/>
    <property type="match status" value="1"/>
</dbReference>
<evidence type="ECO:0000256" key="7">
    <source>
        <dbReference type="ARBA" id="ARBA00023177"/>
    </source>
</evidence>
<feature type="transmembrane region" description="Helical" evidence="8">
    <location>
        <begin position="251"/>
        <end position="271"/>
    </location>
</feature>
<protein>
    <recommendedName>
        <fullName evidence="8">Ammonium transporter</fullName>
    </recommendedName>
</protein>
<keyword evidence="9" id="KW-0732">Signal</keyword>
<evidence type="ECO:0000256" key="5">
    <source>
        <dbReference type="ARBA" id="ARBA00022989"/>
    </source>
</evidence>
<comment type="caution">
    <text evidence="11">The sequence shown here is derived from an EMBL/GenBank/DDBJ whole genome shotgun (WGS) entry which is preliminary data.</text>
</comment>
<name>A0A845ATW6_9SPHN</name>
<keyword evidence="4 8" id="KW-0812">Transmembrane</keyword>
<accession>A0A845ATW6</accession>
<evidence type="ECO:0000259" key="10">
    <source>
        <dbReference type="Pfam" id="PF00909"/>
    </source>
</evidence>
<dbReference type="PROSITE" id="PS01219">
    <property type="entry name" value="AMMONIUM_TRANSP"/>
    <property type="match status" value="1"/>
</dbReference>
<dbReference type="InterPro" id="IPR024041">
    <property type="entry name" value="NH4_transpt_AmtB-like_dom"/>
</dbReference>